<evidence type="ECO:0000256" key="5">
    <source>
        <dbReference type="HAMAP-Rule" id="MF_00978"/>
    </source>
</evidence>
<dbReference type="InterPro" id="IPR004408">
    <property type="entry name" value="Biotin_CoA_COase_ligase"/>
</dbReference>
<dbReference type="InterPro" id="IPR036390">
    <property type="entry name" value="WH_DNA-bd_sf"/>
</dbReference>
<accession>K8EAL9</accession>
<name>K8EAL9_9FIRM</name>
<dbReference type="GO" id="GO:0003677">
    <property type="term" value="F:DNA binding"/>
    <property type="evidence" value="ECO:0007669"/>
    <property type="project" value="UniProtKB-UniRule"/>
</dbReference>
<dbReference type="Gene3D" id="2.30.30.100">
    <property type="match status" value="1"/>
</dbReference>
<sequence length="328" mass="36038">MSAKQKILDLLKTEPAYVSGEYICQQLQVSRTAVWKIIESLRRDGYAIEARPRAGYRLLAVPDVLDPAGWLSGLTTRLIGRKTHYVKTTASTNDLAKELARQGAAEGMAVITEEQTRGRGRLGRSWQCPPRAGLCFSVILYPQVNPTEVSRFTLLAAVAVVRACERTLGIRAGIKWPNDVYAGGAKFCGILAEMAAEADRVKYLVLGIGVNVNQTESELAPLGSTATSLRLQCGRPVSRTKVLKAILEELDSLYALWHTEGFASLKEQWSKVTLWYGASVVVSDLHRVWEGIMEGIDNNGALILRLPDNTCKTFYSGEVSLRPSPQAE</sequence>
<evidence type="ECO:0000256" key="4">
    <source>
        <dbReference type="ARBA" id="ARBA00023267"/>
    </source>
</evidence>
<dbReference type="InterPro" id="IPR013196">
    <property type="entry name" value="HTH_11"/>
</dbReference>
<dbReference type="Proteomes" id="UP000009315">
    <property type="component" value="Unassembled WGS sequence"/>
</dbReference>
<dbReference type="Gene3D" id="1.10.10.10">
    <property type="entry name" value="Winged helix-like DNA-binding domain superfamily/Winged helix DNA-binding domain"/>
    <property type="match status" value="1"/>
</dbReference>
<dbReference type="InterPro" id="IPR003142">
    <property type="entry name" value="BPL_C"/>
</dbReference>
<evidence type="ECO:0000256" key="1">
    <source>
        <dbReference type="ARBA" id="ARBA00022598"/>
    </source>
</evidence>
<dbReference type="PANTHER" id="PTHR12835">
    <property type="entry name" value="BIOTIN PROTEIN LIGASE"/>
    <property type="match status" value="1"/>
</dbReference>
<feature type="binding site" evidence="5">
    <location>
        <position position="186"/>
    </location>
    <ligand>
        <name>biotin</name>
        <dbReference type="ChEBI" id="CHEBI:57586"/>
    </ligand>
</feature>
<dbReference type="GO" id="GO:0005737">
    <property type="term" value="C:cytoplasm"/>
    <property type="evidence" value="ECO:0007669"/>
    <property type="project" value="TreeGrafter"/>
</dbReference>
<keyword evidence="5" id="KW-0805">Transcription regulation</keyword>
<dbReference type="SUPFAM" id="SSF50037">
    <property type="entry name" value="C-terminal domain of transcriptional repressors"/>
    <property type="match status" value="1"/>
</dbReference>
<protein>
    <recommendedName>
        <fullName evidence="5">Bifunctional ligase/repressor BirA</fullName>
    </recommendedName>
    <alternativeName>
        <fullName evidence="5">Biotin--[acetyl-CoA-carboxylase] ligase</fullName>
        <ecNumber evidence="5">6.3.4.15</ecNumber>
    </alternativeName>
    <alternativeName>
        <fullName evidence="5">Biotin--protein ligase</fullName>
    </alternativeName>
    <alternativeName>
        <fullName evidence="5">Biotin-[acetyl-CoA carboxylase] synthetase</fullName>
    </alternativeName>
</protein>
<dbReference type="Pfam" id="PF03099">
    <property type="entry name" value="BPL_LplA_LipB"/>
    <property type="match status" value="1"/>
</dbReference>
<dbReference type="AlphaFoldDB" id="K8EAL9"/>
<keyword evidence="3 5" id="KW-0067">ATP-binding</keyword>
<proteinExistence type="inferred from homology"/>
<dbReference type="SUPFAM" id="SSF55681">
    <property type="entry name" value="Class II aaRS and biotin synthetases"/>
    <property type="match status" value="1"/>
</dbReference>
<dbReference type="GO" id="GO:0006355">
    <property type="term" value="P:regulation of DNA-templated transcription"/>
    <property type="evidence" value="ECO:0007669"/>
    <property type="project" value="UniProtKB-UniRule"/>
</dbReference>
<reference evidence="7 8" key="1">
    <citation type="journal article" date="2013" name="Genome Announc.">
        <title>Genome Sequence of the Sulfate-Reducing Bacterium Desulfotomaculum hydrothermale Lam5(T).</title>
        <authorList>
            <person name="Amin O."/>
            <person name="Fardeau M.L."/>
            <person name="Valette O."/>
            <person name="Hirschler-Rea A."/>
            <person name="Barbe V."/>
            <person name="Medigue C."/>
            <person name="Vacherie B."/>
            <person name="Ollivier B."/>
            <person name="Bertin P.N."/>
            <person name="Dolla A."/>
        </authorList>
    </citation>
    <scope>NUCLEOTIDE SEQUENCE [LARGE SCALE GENOMIC DNA]</scope>
    <source>
        <strain evidence="8">Lam5 / DSM 18033</strain>
    </source>
</reference>
<dbReference type="OrthoDB" id="9807064at2"/>
<feature type="binding site" evidence="5">
    <location>
        <begin position="91"/>
        <end position="93"/>
    </location>
    <ligand>
        <name>biotin</name>
        <dbReference type="ChEBI" id="CHEBI:57586"/>
    </ligand>
</feature>
<dbReference type="EMBL" id="CAOS01000011">
    <property type="protein sequence ID" value="CCO08683.1"/>
    <property type="molecule type" value="Genomic_DNA"/>
</dbReference>
<dbReference type="PANTHER" id="PTHR12835:SF5">
    <property type="entry name" value="BIOTIN--PROTEIN LIGASE"/>
    <property type="match status" value="1"/>
</dbReference>
<dbReference type="GO" id="GO:0004077">
    <property type="term" value="F:biotin--[biotin carboxyl-carrier protein] ligase activity"/>
    <property type="evidence" value="ECO:0007669"/>
    <property type="project" value="UniProtKB-UniRule"/>
</dbReference>
<evidence type="ECO:0000313" key="8">
    <source>
        <dbReference type="Proteomes" id="UP000009315"/>
    </source>
</evidence>
<evidence type="ECO:0000256" key="2">
    <source>
        <dbReference type="ARBA" id="ARBA00022741"/>
    </source>
</evidence>
<keyword evidence="5" id="KW-0238">DNA-binding</keyword>
<organism evidence="7 8">
    <name type="scientific">Desulforamulus hydrothermalis Lam5 = DSM 18033</name>
    <dbReference type="NCBI Taxonomy" id="1121428"/>
    <lineage>
        <taxon>Bacteria</taxon>
        <taxon>Bacillati</taxon>
        <taxon>Bacillota</taxon>
        <taxon>Clostridia</taxon>
        <taxon>Eubacteriales</taxon>
        <taxon>Peptococcaceae</taxon>
        <taxon>Desulforamulus</taxon>
    </lineage>
</organism>
<keyword evidence="8" id="KW-1185">Reference proteome</keyword>
<dbReference type="GO" id="GO:0005524">
    <property type="term" value="F:ATP binding"/>
    <property type="evidence" value="ECO:0007669"/>
    <property type="project" value="UniProtKB-UniRule"/>
</dbReference>
<feature type="DNA-binding region" description="H-T-H motif" evidence="5">
    <location>
        <begin position="20"/>
        <end position="39"/>
    </location>
</feature>
<comment type="caution">
    <text evidence="7">The sequence shown here is derived from an EMBL/GenBank/DDBJ whole genome shotgun (WGS) entry which is preliminary data.</text>
</comment>
<dbReference type="NCBIfam" id="TIGR00121">
    <property type="entry name" value="birA_ligase"/>
    <property type="match status" value="1"/>
</dbReference>
<evidence type="ECO:0000256" key="3">
    <source>
        <dbReference type="ARBA" id="ARBA00022840"/>
    </source>
</evidence>
<evidence type="ECO:0000259" key="6">
    <source>
        <dbReference type="PROSITE" id="PS51733"/>
    </source>
</evidence>
<feature type="domain" description="BPL/LPL catalytic" evidence="6">
    <location>
        <begin position="73"/>
        <end position="258"/>
    </location>
</feature>
<comment type="catalytic activity">
    <reaction evidence="5">
        <text>biotin + L-lysyl-[protein] + ATP = N(6)-biotinyl-L-lysyl-[protein] + AMP + diphosphate + H(+)</text>
        <dbReference type="Rhea" id="RHEA:11756"/>
        <dbReference type="Rhea" id="RHEA-COMP:9752"/>
        <dbReference type="Rhea" id="RHEA-COMP:10505"/>
        <dbReference type="ChEBI" id="CHEBI:15378"/>
        <dbReference type="ChEBI" id="CHEBI:29969"/>
        <dbReference type="ChEBI" id="CHEBI:30616"/>
        <dbReference type="ChEBI" id="CHEBI:33019"/>
        <dbReference type="ChEBI" id="CHEBI:57586"/>
        <dbReference type="ChEBI" id="CHEBI:83144"/>
        <dbReference type="ChEBI" id="CHEBI:456215"/>
        <dbReference type="EC" id="6.3.4.15"/>
    </reaction>
</comment>
<dbReference type="RefSeq" id="WP_008412223.1">
    <property type="nucleotide sequence ID" value="NZ_CAOS01000011.1"/>
</dbReference>
<dbReference type="InterPro" id="IPR004143">
    <property type="entry name" value="BPL_LPL_catalytic"/>
</dbReference>
<dbReference type="InterPro" id="IPR008988">
    <property type="entry name" value="Transcriptional_repressor_C"/>
</dbReference>
<evidence type="ECO:0000313" key="7">
    <source>
        <dbReference type="EMBL" id="CCO08683.1"/>
    </source>
</evidence>
<dbReference type="Pfam" id="PF02237">
    <property type="entry name" value="BPL_C"/>
    <property type="match status" value="1"/>
</dbReference>
<keyword evidence="4 5" id="KW-0092">Biotin</keyword>
<dbReference type="InterPro" id="IPR030855">
    <property type="entry name" value="Bifunct_BirA"/>
</dbReference>
<dbReference type="EC" id="6.3.4.15" evidence="5"/>
<dbReference type="STRING" id="1121428.DESHY_40233"/>
<dbReference type="HAMAP" id="MF_00978">
    <property type="entry name" value="Bifunct_BirA"/>
    <property type="match status" value="1"/>
</dbReference>
<dbReference type="eggNOG" id="COG0340">
    <property type="taxonomic scope" value="Bacteria"/>
</dbReference>
<feature type="binding site" evidence="5">
    <location>
        <begin position="119"/>
        <end position="121"/>
    </location>
    <ligand>
        <name>biotin</name>
        <dbReference type="ChEBI" id="CHEBI:57586"/>
    </ligand>
</feature>
<dbReference type="PROSITE" id="PS51733">
    <property type="entry name" value="BPL_LPL_CATALYTIC"/>
    <property type="match status" value="1"/>
</dbReference>
<dbReference type="CDD" id="cd16442">
    <property type="entry name" value="BPL"/>
    <property type="match status" value="1"/>
</dbReference>
<keyword evidence="1 5" id="KW-0436">Ligase</keyword>
<comment type="function">
    <text evidence="5">Acts both as a biotin--[acetyl-CoA-carboxylase] ligase and a repressor.</text>
</comment>
<dbReference type="Gene3D" id="3.30.930.10">
    <property type="entry name" value="Bira Bifunctional Protein, Domain 2"/>
    <property type="match status" value="1"/>
</dbReference>
<dbReference type="Pfam" id="PF08279">
    <property type="entry name" value="HTH_11"/>
    <property type="match status" value="1"/>
</dbReference>
<dbReference type="GO" id="GO:0016740">
    <property type="term" value="F:transferase activity"/>
    <property type="evidence" value="ECO:0007669"/>
    <property type="project" value="UniProtKB-ARBA"/>
</dbReference>
<dbReference type="InterPro" id="IPR045864">
    <property type="entry name" value="aa-tRNA-synth_II/BPL/LPL"/>
</dbReference>
<dbReference type="GO" id="GO:0009249">
    <property type="term" value="P:protein lipoylation"/>
    <property type="evidence" value="ECO:0007669"/>
    <property type="project" value="UniProtKB-ARBA"/>
</dbReference>
<keyword evidence="5" id="KW-0804">Transcription</keyword>
<keyword evidence="2 5" id="KW-0547">Nucleotide-binding</keyword>
<dbReference type="SUPFAM" id="SSF46785">
    <property type="entry name" value="Winged helix' DNA-binding domain"/>
    <property type="match status" value="1"/>
</dbReference>
<comment type="similarity">
    <text evidence="5">Belongs to the biotin--protein ligase family.</text>
</comment>
<dbReference type="eggNOG" id="COG1654">
    <property type="taxonomic scope" value="Bacteria"/>
</dbReference>
<feature type="binding site" evidence="5">
    <location>
        <position position="115"/>
    </location>
    <ligand>
        <name>biotin</name>
        <dbReference type="ChEBI" id="CHEBI:57586"/>
    </ligand>
</feature>
<gene>
    <name evidence="5" type="primary">birA</name>
    <name evidence="7" type="ORF">DESHY_40233</name>
</gene>
<keyword evidence="5" id="KW-0678">Repressor</keyword>
<dbReference type="InterPro" id="IPR036388">
    <property type="entry name" value="WH-like_DNA-bd_sf"/>
</dbReference>